<evidence type="ECO:0000313" key="2">
    <source>
        <dbReference type="EMBL" id="PDH34450.1"/>
    </source>
</evidence>
<dbReference type="Proteomes" id="UP000219329">
    <property type="component" value="Unassembled WGS sequence"/>
</dbReference>
<keyword evidence="1" id="KW-0472">Membrane</keyword>
<gene>
    <name evidence="2" type="ORF">CNF02_03580</name>
</gene>
<evidence type="ECO:0000313" key="3">
    <source>
        <dbReference type="Proteomes" id="UP000219329"/>
    </source>
</evidence>
<organism evidence="2 3">
    <name type="scientific">OM182 bacterium MED-G28</name>
    <dbReference type="NCBI Taxonomy" id="1986256"/>
    <lineage>
        <taxon>Bacteria</taxon>
        <taxon>Pseudomonadati</taxon>
        <taxon>Pseudomonadota</taxon>
        <taxon>Gammaproteobacteria</taxon>
        <taxon>OMG group</taxon>
        <taxon>OM182 clade</taxon>
    </lineage>
</organism>
<evidence type="ECO:0000256" key="1">
    <source>
        <dbReference type="SAM" id="Phobius"/>
    </source>
</evidence>
<keyword evidence="1" id="KW-0812">Transmembrane</keyword>
<dbReference type="EMBL" id="NTJZ01000003">
    <property type="protein sequence ID" value="PDH34450.1"/>
    <property type="molecule type" value="Genomic_DNA"/>
</dbReference>
<comment type="caution">
    <text evidence="2">The sequence shown here is derived from an EMBL/GenBank/DDBJ whole genome shotgun (WGS) entry which is preliminary data.</text>
</comment>
<sequence length="427" mass="47769">MLDEAMGSFQQQLFDRVTAPIKKALEGSSRKELLNAINTTLMVFDDELVHVESGNVASLESKNADAIATAAKQLIVTAADEIAVLLLLPSPEFISSAHAFPGLSKENLISALRLQTETILPSYGKSLSLAIDANSSDGGMESIALWMPQSKLNALFEAFNAENLFLAAIKPRILNATIDNLDECVLDEDSTDVSFVTFKDGFLRSWQQVNKQDFKQQDFSEQWESAVKKNSTGVVKEYSNFQHYLAPLNKSINSEYNFFPIDALNARKKIENSRKVLAGVIVLAVLLFVSVIPFLQQSLEFRSAAATLESNRLMSTDARQDQQMVVNFENEWGALSDFPDQRIREAMFTLQNVLSPERLTSLEISEGLVKIQGTSSDPQAILQRLEQDPLFTEVIFSRATNNTRYYIDLRLSPVNFEAYMVRHFPDD</sequence>
<dbReference type="AlphaFoldDB" id="A0A2A5WD81"/>
<keyword evidence="1" id="KW-1133">Transmembrane helix</keyword>
<proteinExistence type="predicted"/>
<accession>A0A2A5WD81</accession>
<reference evidence="2 3" key="1">
    <citation type="submission" date="2017-08" db="EMBL/GenBank/DDBJ databases">
        <title>Fine stratification of microbial communities through a metagenomic profile of the photic zone.</title>
        <authorList>
            <person name="Haro-Moreno J.M."/>
            <person name="Lopez-Perez M."/>
            <person name="De La Torre J."/>
            <person name="Picazo A."/>
            <person name="Camacho A."/>
            <person name="Rodriguez-Valera F."/>
        </authorList>
    </citation>
    <scope>NUCLEOTIDE SEQUENCE [LARGE SCALE GENOMIC DNA]</scope>
    <source>
        <strain evidence="2">MED-G28</strain>
    </source>
</reference>
<feature type="transmembrane region" description="Helical" evidence="1">
    <location>
        <begin position="276"/>
        <end position="295"/>
    </location>
</feature>
<evidence type="ECO:0008006" key="4">
    <source>
        <dbReference type="Google" id="ProtNLM"/>
    </source>
</evidence>
<name>A0A2A5WD81_9GAMM</name>
<protein>
    <recommendedName>
        <fullName evidence="4">GspL cytoplasmic actin-ATPase-like domain-containing protein</fullName>
    </recommendedName>
</protein>